<evidence type="ECO:0000313" key="3">
    <source>
        <dbReference type="Proteomes" id="UP001150238"/>
    </source>
</evidence>
<comment type="caution">
    <text evidence="2">The sequence shown here is derived from an EMBL/GenBank/DDBJ whole genome shotgun (WGS) entry which is preliminary data.</text>
</comment>
<feature type="transmembrane region" description="Helical" evidence="1">
    <location>
        <begin position="6"/>
        <end position="25"/>
    </location>
</feature>
<keyword evidence="1" id="KW-0812">Transmembrane</keyword>
<name>A0A9W9DM79_9AGAR</name>
<proteinExistence type="predicted"/>
<sequence>MEGCSFKQWMVIFYLLNTLHALYILQVRGILSNLPVGFKFEVERRENTQYETVSSSSRNLNICMARERNLVFRVRLEYPLKFT</sequence>
<keyword evidence="1" id="KW-0472">Membrane</keyword>
<reference evidence="2" key="1">
    <citation type="submission" date="2022-08" db="EMBL/GenBank/DDBJ databases">
        <authorList>
            <consortium name="DOE Joint Genome Institute"/>
            <person name="Min B."/>
            <person name="Riley R."/>
            <person name="Sierra-Patev S."/>
            <person name="Naranjo-Ortiz M."/>
            <person name="Looney B."/>
            <person name="Konkel Z."/>
            <person name="Slot J.C."/>
            <person name="Sakamoto Y."/>
            <person name="Steenwyk J.L."/>
            <person name="Rokas A."/>
            <person name="Carro J."/>
            <person name="Camarero S."/>
            <person name="Ferreira P."/>
            <person name="Molpeceres G."/>
            <person name="Ruiz-Duenas F.J."/>
            <person name="Serrano A."/>
            <person name="Henrissat B."/>
            <person name="Drula E."/>
            <person name="Hughes K.W."/>
            <person name="Mata J.L."/>
            <person name="Ishikawa N.K."/>
            <person name="Vargas-Isla R."/>
            <person name="Ushijima S."/>
            <person name="Smith C.A."/>
            <person name="Ahrendt S."/>
            <person name="Andreopoulos W."/>
            <person name="He G."/>
            <person name="Labutti K."/>
            <person name="Lipzen A."/>
            <person name="Ng V."/>
            <person name="Sandor L."/>
            <person name="Barry K."/>
            <person name="Martinez A.T."/>
            <person name="Xiao Y."/>
            <person name="Gibbons J.G."/>
            <person name="Terashima K."/>
            <person name="Hibbett D.S."/>
            <person name="Grigoriev I.V."/>
        </authorList>
    </citation>
    <scope>NUCLEOTIDE SEQUENCE</scope>
    <source>
        <strain evidence="2">Sp2 HRB7682 ss15</strain>
    </source>
</reference>
<protein>
    <submittedName>
        <fullName evidence="2">Uncharacterized protein</fullName>
    </submittedName>
</protein>
<dbReference type="EMBL" id="JANVFS010000020">
    <property type="protein sequence ID" value="KAJ4476385.1"/>
    <property type="molecule type" value="Genomic_DNA"/>
</dbReference>
<dbReference type="AlphaFoldDB" id="A0A9W9DM79"/>
<evidence type="ECO:0000256" key="1">
    <source>
        <dbReference type="SAM" id="Phobius"/>
    </source>
</evidence>
<accession>A0A9W9DM79</accession>
<evidence type="ECO:0000313" key="2">
    <source>
        <dbReference type="EMBL" id="KAJ4476385.1"/>
    </source>
</evidence>
<reference evidence="2" key="2">
    <citation type="journal article" date="2023" name="Proc. Natl. Acad. Sci. U.S.A.">
        <title>A global phylogenomic analysis of the shiitake genus Lentinula.</title>
        <authorList>
            <person name="Sierra-Patev S."/>
            <person name="Min B."/>
            <person name="Naranjo-Ortiz M."/>
            <person name="Looney B."/>
            <person name="Konkel Z."/>
            <person name="Slot J.C."/>
            <person name="Sakamoto Y."/>
            <person name="Steenwyk J.L."/>
            <person name="Rokas A."/>
            <person name="Carro J."/>
            <person name="Camarero S."/>
            <person name="Ferreira P."/>
            <person name="Molpeceres G."/>
            <person name="Ruiz-Duenas F.J."/>
            <person name="Serrano A."/>
            <person name="Henrissat B."/>
            <person name="Drula E."/>
            <person name="Hughes K.W."/>
            <person name="Mata J.L."/>
            <person name="Ishikawa N.K."/>
            <person name="Vargas-Isla R."/>
            <person name="Ushijima S."/>
            <person name="Smith C.A."/>
            <person name="Donoghue J."/>
            <person name="Ahrendt S."/>
            <person name="Andreopoulos W."/>
            <person name="He G."/>
            <person name="LaButti K."/>
            <person name="Lipzen A."/>
            <person name="Ng V."/>
            <person name="Riley R."/>
            <person name="Sandor L."/>
            <person name="Barry K."/>
            <person name="Martinez A.T."/>
            <person name="Xiao Y."/>
            <person name="Gibbons J.G."/>
            <person name="Terashima K."/>
            <person name="Grigoriev I.V."/>
            <person name="Hibbett D."/>
        </authorList>
    </citation>
    <scope>NUCLEOTIDE SEQUENCE</scope>
    <source>
        <strain evidence="2">Sp2 HRB7682 ss15</strain>
    </source>
</reference>
<keyword evidence="1" id="KW-1133">Transmembrane helix</keyword>
<dbReference type="Proteomes" id="UP001150238">
    <property type="component" value="Unassembled WGS sequence"/>
</dbReference>
<gene>
    <name evidence="2" type="ORF">C8J55DRAFT_117514</name>
</gene>
<organism evidence="2 3">
    <name type="scientific">Lentinula lateritia</name>
    <dbReference type="NCBI Taxonomy" id="40482"/>
    <lineage>
        <taxon>Eukaryota</taxon>
        <taxon>Fungi</taxon>
        <taxon>Dikarya</taxon>
        <taxon>Basidiomycota</taxon>
        <taxon>Agaricomycotina</taxon>
        <taxon>Agaricomycetes</taxon>
        <taxon>Agaricomycetidae</taxon>
        <taxon>Agaricales</taxon>
        <taxon>Marasmiineae</taxon>
        <taxon>Omphalotaceae</taxon>
        <taxon>Lentinula</taxon>
    </lineage>
</organism>